<dbReference type="OMA" id="SESYMER"/>
<dbReference type="OrthoDB" id="5869033at2759"/>
<organism evidence="3 4">
    <name type="scientific">Haemonchus contortus</name>
    <name type="common">Barber pole worm</name>
    <dbReference type="NCBI Taxonomy" id="6289"/>
    <lineage>
        <taxon>Eukaryota</taxon>
        <taxon>Metazoa</taxon>
        <taxon>Ecdysozoa</taxon>
        <taxon>Nematoda</taxon>
        <taxon>Chromadorea</taxon>
        <taxon>Rhabditida</taxon>
        <taxon>Rhabditina</taxon>
        <taxon>Rhabditomorpha</taxon>
        <taxon>Strongyloidea</taxon>
        <taxon>Trichostrongylidae</taxon>
        <taxon>Haemonchus</taxon>
    </lineage>
</organism>
<evidence type="ECO:0000313" key="4">
    <source>
        <dbReference type="WBParaSite" id="HCON_00125810-00001"/>
    </source>
</evidence>
<feature type="signal peptide" evidence="2">
    <location>
        <begin position="1"/>
        <end position="17"/>
    </location>
</feature>
<keyword evidence="2" id="KW-0732">Signal</keyword>
<dbReference type="Proteomes" id="UP000025227">
    <property type="component" value="Unplaced"/>
</dbReference>
<keyword evidence="3" id="KW-1185">Reference proteome</keyword>
<accession>A0A7I4YQ09</accession>
<evidence type="ECO:0000256" key="1">
    <source>
        <dbReference type="SAM" id="MobiDB-lite"/>
    </source>
</evidence>
<evidence type="ECO:0000256" key="2">
    <source>
        <dbReference type="SAM" id="SignalP"/>
    </source>
</evidence>
<feature type="region of interest" description="Disordered" evidence="1">
    <location>
        <begin position="46"/>
        <end position="67"/>
    </location>
</feature>
<protein>
    <submittedName>
        <fullName evidence="4">Conserved secreted protein</fullName>
    </submittedName>
</protein>
<name>A0A7I4YQ09_HAECO</name>
<sequence>MRHIGLVLFLLPISVTSWTPQMKESIDRTLMCACVLRDPIVPVSRRKPLTTTASPTTEIPESDEAQAIDKEQSTNFIPYRYWNFNRRNSERNKAQSESYMERFLSIFHHEPPTTTTPTLLMQEDAPPIYAPLAKLGQRIMDRYFYSLKSQWSFMDRFRCSCSGDLVNIPKAKTFITMKVVYD</sequence>
<reference evidence="4" key="1">
    <citation type="submission" date="2020-12" db="UniProtKB">
        <authorList>
            <consortium name="WormBaseParasite"/>
        </authorList>
    </citation>
    <scope>IDENTIFICATION</scope>
    <source>
        <strain evidence="4">MHco3</strain>
    </source>
</reference>
<feature type="chain" id="PRO_5029481132" evidence="2">
    <location>
        <begin position="18"/>
        <end position="182"/>
    </location>
</feature>
<feature type="compositionally biased region" description="Polar residues" evidence="1">
    <location>
        <begin position="49"/>
        <end position="59"/>
    </location>
</feature>
<evidence type="ECO:0000313" key="3">
    <source>
        <dbReference type="Proteomes" id="UP000025227"/>
    </source>
</evidence>
<dbReference type="WBParaSite" id="HCON_00125810-00001">
    <property type="protein sequence ID" value="HCON_00125810-00001"/>
    <property type="gene ID" value="HCON_00125810"/>
</dbReference>
<dbReference type="AlphaFoldDB" id="A0A7I4YQ09"/>
<proteinExistence type="predicted"/>